<comment type="caution">
    <text evidence="1">The sequence shown here is derived from an EMBL/GenBank/DDBJ whole genome shotgun (WGS) entry which is preliminary data.</text>
</comment>
<dbReference type="VEuPathDB" id="FungiDB:PADG_07046"/>
<dbReference type="Pfam" id="PF13094">
    <property type="entry name" value="CENP-Q"/>
    <property type="match status" value="1"/>
</dbReference>
<dbReference type="Proteomes" id="UP000242814">
    <property type="component" value="Unassembled WGS sequence"/>
</dbReference>
<evidence type="ECO:0000313" key="1">
    <source>
        <dbReference type="EMBL" id="ODH39754.1"/>
    </source>
</evidence>
<evidence type="ECO:0000313" key="2">
    <source>
        <dbReference type="Proteomes" id="UP000242814"/>
    </source>
</evidence>
<protein>
    <submittedName>
        <fullName evidence="1">Uncharacterized protein</fullName>
    </submittedName>
</protein>
<dbReference type="EMBL" id="LZYO01000048">
    <property type="protein sequence ID" value="ODH39754.1"/>
    <property type="molecule type" value="Genomic_DNA"/>
</dbReference>
<accession>A0A1D2JKK5</accession>
<name>A0A1D2JKK5_PARBR</name>
<organism evidence="1 2">
    <name type="scientific">Paracoccidioides brasiliensis</name>
    <dbReference type="NCBI Taxonomy" id="121759"/>
    <lineage>
        <taxon>Eukaryota</taxon>
        <taxon>Fungi</taxon>
        <taxon>Dikarya</taxon>
        <taxon>Ascomycota</taxon>
        <taxon>Pezizomycotina</taxon>
        <taxon>Eurotiomycetes</taxon>
        <taxon>Eurotiomycetidae</taxon>
        <taxon>Onygenales</taxon>
        <taxon>Ajellomycetaceae</taxon>
        <taxon>Paracoccidioides</taxon>
    </lineage>
</organism>
<gene>
    <name evidence="1" type="ORF">ACO22_01800</name>
</gene>
<dbReference type="AlphaFoldDB" id="A0A1D2JKK5"/>
<sequence>MPPKRKQRADDGDGADEQQEEHARKRFAILKPRIRHISERRIKTKWTTLPDSVQEKIKDLFQSIERPVITRHRDERKRIDAQAAVVAVRKNLGRRLPRMPFPPGTKDADFDYEAALEDNRVLELQLATATNSADLLRAEIHREEAQLAKDRAQLEELEKNAKAAQAERKRQTKNAHPVFRHLEHSAQHSDGGGTDFTFAGPKDNGSMLCEIDAESQLYPLIKQLRSHLESMQNNAAQLAGLREAISRSQSCLNLLPLR</sequence>
<dbReference type="OrthoDB" id="2420947at2759"/>
<proteinExistence type="predicted"/>
<dbReference type="OMA" id="QMKNEHP"/>
<dbReference type="VEuPathDB" id="FungiDB:PABG_05222"/>
<reference evidence="1 2" key="1">
    <citation type="submission" date="2016-06" db="EMBL/GenBank/DDBJ databases">
        <authorList>
            <person name="Kjaerup R.B."/>
            <person name="Dalgaard T.S."/>
            <person name="Juul-Madsen H.R."/>
        </authorList>
    </citation>
    <scope>NUCLEOTIDE SEQUENCE [LARGE SCALE GENOMIC DNA]</scope>
    <source>
        <strain evidence="1 2">Pb300</strain>
    </source>
</reference>
<dbReference type="InterPro" id="IPR025212">
    <property type="entry name" value="CAD_CENP-Q"/>
</dbReference>